<dbReference type="Gene3D" id="3.90.1300.10">
    <property type="entry name" value="Amidase signature (AS) domain"/>
    <property type="match status" value="1"/>
</dbReference>
<dbReference type="GO" id="GO:0004040">
    <property type="term" value="F:amidase activity"/>
    <property type="evidence" value="ECO:0007669"/>
    <property type="project" value="UniProtKB-EC"/>
</dbReference>
<dbReference type="AlphaFoldDB" id="A0A9X0XHH3"/>
<feature type="domain" description="Amidase" evidence="1">
    <location>
        <begin position="90"/>
        <end position="517"/>
    </location>
</feature>
<dbReference type="SUPFAM" id="SSF75304">
    <property type="entry name" value="Amidase signature (AS) enzymes"/>
    <property type="match status" value="1"/>
</dbReference>
<evidence type="ECO:0000259" key="1">
    <source>
        <dbReference type="Pfam" id="PF01425"/>
    </source>
</evidence>
<dbReference type="EC" id="3.5.1.4" evidence="2"/>
<dbReference type="InterPro" id="IPR036928">
    <property type="entry name" value="AS_sf"/>
</dbReference>
<dbReference type="InterPro" id="IPR000120">
    <property type="entry name" value="Amidase"/>
</dbReference>
<dbReference type="InterPro" id="IPR023631">
    <property type="entry name" value="Amidase_dom"/>
</dbReference>
<name>A0A9X0XHH3_9BURK</name>
<proteinExistence type="predicted"/>
<organism evidence="2 3">
    <name type="scientific">Aquariibacter lacus</name>
    <dbReference type="NCBI Taxonomy" id="2801332"/>
    <lineage>
        <taxon>Bacteria</taxon>
        <taxon>Pseudomonadati</taxon>
        <taxon>Pseudomonadota</taxon>
        <taxon>Betaproteobacteria</taxon>
        <taxon>Burkholderiales</taxon>
        <taxon>Sphaerotilaceae</taxon>
        <taxon>Aquariibacter</taxon>
    </lineage>
</organism>
<protein>
    <submittedName>
        <fullName evidence="2">Amidase</fullName>
        <ecNumber evidence="2">3.5.1.4</ecNumber>
    </submittedName>
</protein>
<comment type="caution">
    <text evidence="2">The sequence shown here is derived from an EMBL/GenBank/DDBJ whole genome shotgun (WGS) entry which is preliminary data.</text>
</comment>
<evidence type="ECO:0000313" key="3">
    <source>
        <dbReference type="Proteomes" id="UP000643207"/>
    </source>
</evidence>
<dbReference type="Proteomes" id="UP000643207">
    <property type="component" value="Unassembled WGS sequence"/>
</dbReference>
<dbReference type="PROSITE" id="PS00571">
    <property type="entry name" value="AMIDASES"/>
    <property type="match status" value="1"/>
</dbReference>
<sequence>MRCVAAGGPIHLPEPTCAAGWPIGPRIDRTPDRSGALRQVLRLLEENRWKPGRALSSEKPKEFSTLTRPDLCDALARLHPNAPRGAQDALAACLHAAADPEVAPAFLQIDRAGAQAAAQAIDQACAAGQPRPPLGGLAVVVKDLFDVAGQTTAGGSRRLAGAAPAGADAPAVARLRAAGAVLIGRAHMNEFAYSGVGLNPHHPVLANPATARLEPGGPRRVPGGSSSGSAAAVAGGAAWAGLGSDTGGSLRIPAALQGLVGFKPTQSAVPREGMLPLAPTLDTVGAITRSVRDAALLDAVLRGAPLPRQDRPLAALRLGLPETLMLEALDPRLARGFEAVLARLRAAGARIEPLPLPELGELAAMNALGGFPAAEAWAWHRQALDTQPETYDPRVAARIRRGASQSAADYLALQRVRADWIRRVDAAITGFDALLSPTVPDFPPPLDPLLPAPPGASAAEAAARDAAFFALNARLLRNPTVVNLLDGCAISLPAQAPGELPWGLMLWAGRGRDATLLDAARAVEAALDAEAQEAHA</sequence>
<keyword evidence="2" id="KW-0378">Hydrolase</keyword>
<dbReference type="EMBL" id="JAERRA010000001">
    <property type="protein sequence ID" value="MBL0719645.1"/>
    <property type="molecule type" value="Genomic_DNA"/>
</dbReference>
<dbReference type="InterPro" id="IPR020556">
    <property type="entry name" value="Amidase_CS"/>
</dbReference>
<dbReference type="Pfam" id="PF01425">
    <property type="entry name" value="Amidase"/>
    <property type="match status" value="1"/>
</dbReference>
<gene>
    <name evidence="2" type="ORF">JI742_07065</name>
</gene>
<reference evidence="2 3" key="1">
    <citation type="submission" date="2021-01" db="EMBL/GenBank/DDBJ databases">
        <title>Piscinibacter sp. Jin2 Genome sequencing and assembly.</title>
        <authorList>
            <person name="Kim I."/>
        </authorList>
    </citation>
    <scope>NUCLEOTIDE SEQUENCE [LARGE SCALE GENOMIC DNA]</scope>
    <source>
        <strain evidence="2 3">Jin2</strain>
    </source>
</reference>
<accession>A0A9X0XHH3</accession>
<dbReference type="PANTHER" id="PTHR11895:SF176">
    <property type="entry name" value="AMIDASE AMID-RELATED"/>
    <property type="match status" value="1"/>
</dbReference>
<evidence type="ECO:0000313" key="2">
    <source>
        <dbReference type="EMBL" id="MBL0719645.1"/>
    </source>
</evidence>
<dbReference type="NCBIfam" id="NF005460">
    <property type="entry name" value="PRK07056.1"/>
    <property type="match status" value="1"/>
</dbReference>
<dbReference type="PANTHER" id="PTHR11895">
    <property type="entry name" value="TRANSAMIDASE"/>
    <property type="match status" value="1"/>
</dbReference>
<keyword evidence="3" id="KW-1185">Reference proteome</keyword>